<dbReference type="Proteomes" id="UP000639403">
    <property type="component" value="Unassembled WGS sequence"/>
</dbReference>
<feature type="compositionally biased region" description="Polar residues" evidence="1">
    <location>
        <begin position="135"/>
        <end position="153"/>
    </location>
</feature>
<evidence type="ECO:0000256" key="1">
    <source>
        <dbReference type="SAM" id="MobiDB-lite"/>
    </source>
</evidence>
<proteinExistence type="predicted"/>
<feature type="compositionally biased region" description="Polar residues" evidence="1">
    <location>
        <begin position="183"/>
        <end position="193"/>
    </location>
</feature>
<comment type="caution">
    <text evidence="2">The sequence shown here is derived from an EMBL/GenBank/DDBJ whole genome shotgun (WGS) entry which is preliminary data.</text>
</comment>
<feature type="region of interest" description="Disordered" evidence="1">
    <location>
        <begin position="220"/>
        <end position="386"/>
    </location>
</feature>
<gene>
    <name evidence="2" type="ORF">IEO21_04954</name>
</gene>
<feature type="compositionally biased region" description="Polar residues" evidence="1">
    <location>
        <begin position="224"/>
        <end position="259"/>
    </location>
</feature>
<feature type="compositionally biased region" description="Basic and acidic residues" evidence="1">
    <location>
        <begin position="348"/>
        <end position="361"/>
    </location>
</feature>
<name>A0A8H7P2T6_9APHY</name>
<evidence type="ECO:0000313" key="3">
    <source>
        <dbReference type="Proteomes" id="UP000639403"/>
    </source>
</evidence>
<reference evidence="2" key="1">
    <citation type="submission" date="2020-11" db="EMBL/GenBank/DDBJ databases">
        <authorList>
            <person name="Koelle M."/>
            <person name="Horta M.A.C."/>
            <person name="Nowrousian M."/>
            <person name="Ohm R.A."/>
            <person name="Benz P."/>
            <person name="Pilgard A."/>
        </authorList>
    </citation>
    <scope>NUCLEOTIDE SEQUENCE</scope>
    <source>
        <strain evidence="2">FPRL280</strain>
    </source>
</reference>
<reference evidence="2" key="2">
    <citation type="journal article" name="Front. Microbiol.">
        <title>Degradative Capacity of Two Strains of Rhodonia placenta: From Phenotype to Genotype.</title>
        <authorList>
            <person name="Kolle M."/>
            <person name="Horta M.A.C."/>
            <person name="Nowrousian M."/>
            <person name="Ohm R.A."/>
            <person name="Benz J.P."/>
            <person name="Pilgard A."/>
        </authorList>
    </citation>
    <scope>NUCLEOTIDE SEQUENCE</scope>
    <source>
        <strain evidence="2">FPRL280</strain>
    </source>
</reference>
<sequence length="416" mass="46686">MTMRRYWSSLVSPTSLPAPPQLPVKAHITELRRFWRSTLEELLGKGDEYRSAALAELSSHLSLLSRAEMWDLQTIHDGLIVEREALDDFFSSPHRLSFEAVSRASRYKSRASSYFGEVKAVIRKSQDGLGRPERYSSNAGRITQESRLTSHGSNSCLDRWRLPAGTQTDCGKGDFPVLCDSPTEISPASSRPSSYDGLTDDVPCGTKIPFPARLYTICQPSDPAEQNHSQSDSSGTPELLSGPSTSQPIRQPVSPSTGLRLSPILRNRRHDALRRLDTTVDDSLDRNMTSPQSPRREAQASPRRLRTFPSFSPGDPSTMLPFRPAPRLRHFATESDLRRRQRSPMLLTREDLQRFGQETRRPNSPGDDDDDDTDEEGVNEEIDSFSDDCKIELASFVVQPYGHPRRNKSGASLRCR</sequence>
<organism evidence="2 3">
    <name type="scientific">Rhodonia placenta</name>
    <dbReference type="NCBI Taxonomy" id="104341"/>
    <lineage>
        <taxon>Eukaryota</taxon>
        <taxon>Fungi</taxon>
        <taxon>Dikarya</taxon>
        <taxon>Basidiomycota</taxon>
        <taxon>Agaricomycotina</taxon>
        <taxon>Agaricomycetes</taxon>
        <taxon>Polyporales</taxon>
        <taxon>Adustoporiaceae</taxon>
        <taxon>Rhodonia</taxon>
    </lineage>
</organism>
<accession>A0A8H7P2T6</accession>
<evidence type="ECO:0000313" key="2">
    <source>
        <dbReference type="EMBL" id="KAF9814659.1"/>
    </source>
</evidence>
<feature type="compositionally biased region" description="Acidic residues" evidence="1">
    <location>
        <begin position="366"/>
        <end position="386"/>
    </location>
</feature>
<protein>
    <submittedName>
        <fullName evidence="2">Uncharacterized protein</fullName>
    </submittedName>
</protein>
<feature type="region of interest" description="Disordered" evidence="1">
    <location>
        <begin position="181"/>
        <end position="202"/>
    </location>
</feature>
<feature type="region of interest" description="Disordered" evidence="1">
    <location>
        <begin position="129"/>
        <end position="153"/>
    </location>
</feature>
<dbReference type="AlphaFoldDB" id="A0A8H7P2T6"/>
<dbReference type="EMBL" id="JADOXO010000082">
    <property type="protein sequence ID" value="KAF9814659.1"/>
    <property type="molecule type" value="Genomic_DNA"/>
</dbReference>